<accession>A0ABU1ZCG1</accession>
<evidence type="ECO:0000313" key="6">
    <source>
        <dbReference type="Proteomes" id="UP001180536"/>
    </source>
</evidence>
<evidence type="ECO:0000256" key="1">
    <source>
        <dbReference type="ARBA" id="ARBA00007261"/>
    </source>
</evidence>
<dbReference type="PROSITE" id="PS51318">
    <property type="entry name" value="TAT"/>
    <property type="match status" value="1"/>
</dbReference>
<dbReference type="Pfam" id="PF00675">
    <property type="entry name" value="Peptidase_M16"/>
    <property type="match status" value="1"/>
</dbReference>
<dbReference type="Pfam" id="PF05193">
    <property type="entry name" value="Peptidase_M16_C"/>
    <property type="match status" value="1"/>
</dbReference>
<comment type="similarity">
    <text evidence="1">Belongs to the peptidase M16 family.</text>
</comment>
<dbReference type="InterPro" id="IPR011249">
    <property type="entry name" value="Metalloenz_LuxS/M16"/>
</dbReference>
<dbReference type="PANTHER" id="PTHR11851:SF49">
    <property type="entry name" value="MITOCHONDRIAL-PROCESSING PEPTIDASE SUBUNIT ALPHA"/>
    <property type="match status" value="1"/>
</dbReference>
<gene>
    <name evidence="5" type="ORF">J2X16_003677</name>
</gene>
<protein>
    <submittedName>
        <fullName evidence="5">Zn-dependent peptidase</fullName>
    </submittedName>
</protein>
<feature type="domain" description="Peptidase M16 N-terminal" evidence="3">
    <location>
        <begin position="53"/>
        <end position="174"/>
    </location>
</feature>
<dbReference type="RefSeq" id="WP_310347325.1">
    <property type="nucleotide sequence ID" value="NZ_JAVDXQ010000005.1"/>
</dbReference>
<feature type="signal peptide" evidence="2">
    <location>
        <begin position="1"/>
        <end position="27"/>
    </location>
</feature>
<organism evidence="5 6">
    <name type="scientific">Pelomonas aquatica</name>
    <dbReference type="NCBI Taxonomy" id="431058"/>
    <lineage>
        <taxon>Bacteria</taxon>
        <taxon>Pseudomonadati</taxon>
        <taxon>Pseudomonadota</taxon>
        <taxon>Betaproteobacteria</taxon>
        <taxon>Burkholderiales</taxon>
        <taxon>Sphaerotilaceae</taxon>
        <taxon>Roseateles</taxon>
    </lineage>
</organism>
<feature type="chain" id="PRO_5045882137" evidence="2">
    <location>
        <begin position="28"/>
        <end position="483"/>
    </location>
</feature>
<dbReference type="InterPro" id="IPR006311">
    <property type="entry name" value="TAT_signal"/>
</dbReference>
<dbReference type="SUPFAM" id="SSF63411">
    <property type="entry name" value="LuxS/MPP-like metallohydrolase"/>
    <property type="match status" value="2"/>
</dbReference>
<dbReference type="EMBL" id="JAVDXQ010000005">
    <property type="protein sequence ID" value="MDR7298314.1"/>
    <property type="molecule type" value="Genomic_DNA"/>
</dbReference>
<evidence type="ECO:0000313" key="5">
    <source>
        <dbReference type="EMBL" id="MDR7298314.1"/>
    </source>
</evidence>
<evidence type="ECO:0000259" key="3">
    <source>
        <dbReference type="Pfam" id="PF00675"/>
    </source>
</evidence>
<evidence type="ECO:0000259" key="4">
    <source>
        <dbReference type="Pfam" id="PF05193"/>
    </source>
</evidence>
<proteinExistence type="inferred from homology"/>
<dbReference type="InterPro" id="IPR007863">
    <property type="entry name" value="Peptidase_M16_C"/>
</dbReference>
<keyword evidence="2" id="KW-0732">Signal</keyword>
<dbReference type="PANTHER" id="PTHR11851">
    <property type="entry name" value="METALLOPROTEASE"/>
    <property type="match status" value="1"/>
</dbReference>
<comment type="caution">
    <text evidence="5">The sequence shown here is derived from an EMBL/GenBank/DDBJ whole genome shotgun (WGS) entry which is preliminary data.</text>
</comment>
<dbReference type="Proteomes" id="UP001180536">
    <property type="component" value="Unassembled WGS sequence"/>
</dbReference>
<dbReference type="InterPro" id="IPR011765">
    <property type="entry name" value="Pept_M16_N"/>
</dbReference>
<sequence length="483" mass="52007">MLKTTRRAVLGAISVAVFALGAGPALAAPKDAPQADRWQIPVHTKKLANGLTVVVSPDASSPTVGVSVVYKVGMRLEPKNRTGFAHLFEHLMFQGTPKSPKGVFDQVITSGGGNNNGSTRPDFTNYIETAPSSALESMLWLEADRMTTLDFNPTTLKNQQDVVKEEIRVNVQNQPYGGFMWLDISDLAFDKWENKHDGYGSFVDLENANLDDVRAFHRDFYGPNNAVLSIAGDVTPAQGFALAEKYFGKIPARPTPKPSDFTEGLNTQERRLTQGDKLAQVPAVAAAWKLPARASKDQAPFAVLGQLLAGGDASRLYQGLVKGRELALNVSSLYGLTSIWEYDGPSLFTVFALYKPTTNADALLAGIDEEVARIAKDGVDDATLKNLKTALLADWYNNLEMFLLRADRLAKLQALWGDANVVNKVPGWIEGVTSADVQRVAAAYLTKANRSVIDRKPAAMLAPPAAAASAASAPAPTKPASQP</sequence>
<name>A0ABU1ZCG1_9BURK</name>
<dbReference type="InterPro" id="IPR050361">
    <property type="entry name" value="MPP/UQCRC_Complex"/>
</dbReference>
<reference evidence="5 6" key="1">
    <citation type="submission" date="2023-07" db="EMBL/GenBank/DDBJ databases">
        <title>Sorghum-associated microbial communities from plants grown in Nebraska, USA.</title>
        <authorList>
            <person name="Schachtman D."/>
        </authorList>
    </citation>
    <scope>NUCLEOTIDE SEQUENCE [LARGE SCALE GENOMIC DNA]</scope>
    <source>
        <strain evidence="5 6">BE310</strain>
    </source>
</reference>
<dbReference type="Gene3D" id="3.30.830.10">
    <property type="entry name" value="Metalloenzyme, LuxS/M16 peptidase-like"/>
    <property type="match status" value="2"/>
</dbReference>
<evidence type="ECO:0000256" key="2">
    <source>
        <dbReference type="SAM" id="SignalP"/>
    </source>
</evidence>
<keyword evidence="6" id="KW-1185">Reference proteome</keyword>
<feature type="domain" description="Peptidase M16 C-terminal" evidence="4">
    <location>
        <begin position="208"/>
        <end position="391"/>
    </location>
</feature>